<sequence>MSALLPYLVNWLQEYGYPALWGLVFLGAAGIPLPITLLLLAAGAFAVLGDYNLGLLALLAVSGAVAGDSVGYSLGRRWGSRLLDYLEHSPQHWIPHQALGRARQLFHKRGGWAIFLGRTVFSAIGVPITLLAGAERYPYRKFLLFDALGELIGVGLPLSLGFLFGASWEAVGEILGTVSLLLLALALATWLSYRLLLLLRRLRASHAEPASEARAHPQLEPPERAASPGAAPGSSGSLPL</sequence>
<feature type="region of interest" description="Disordered" evidence="7">
    <location>
        <begin position="210"/>
        <end position="240"/>
    </location>
</feature>
<feature type="domain" description="VTT" evidence="9">
    <location>
        <begin position="33"/>
        <end position="160"/>
    </location>
</feature>
<feature type="transmembrane region" description="Helical" evidence="8">
    <location>
        <begin position="20"/>
        <end position="48"/>
    </location>
</feature>
<evidence type="ECO:0000259" key="9">
    <source>
        <dbReference type="Pfam" id="PF09335"/>
    </source>
</evidence>
<evidence type="ECO:0000256" key="5">
    <source>
        <dbReference type="ARBA" id="ARBA00022989"/>
    </source>
</evidence>
<dbReference type="PANTHER" id="PTHR42709:SF6">
    <property type="entry name" value="UNDECAPRENYL PHOSPHATE TRANSPORTER A"/>
    <property type="match status" value="1"/>
</dbReference>
<evidence type="ECO:0000256" key="1">
    <source>
        <dbReference type="ARBA" id="ARBA00004651"/>
    </source>
</evidence>
<evidence type="ECO:0000256" key="7">
    <source>
        <dbReference type="SAM" id="MobiDB-lite"/>
    </source>
</evidence>
<feature type="transmembrane region" description="Helical" evidence="8">
    <location>
        <begin position="143"/>
        <end position="168"/>
    </location>
</feature>
<dbReference type="AlphaFoldDB" id="A0A455T345"/>
<dbReference type="Pfam" id="PF09335">
    <property type="entry name" value="VTT_dom"/>
    <property type="match status" value="1"/>
</dbReference>
<gene>
    <name evidence="10" type="ORF">KTA_24350</name>
</gene>
<protein>
    <recommendedName>
        <fullName evidence="9">VTT domain-containing protein</fullName>
    </recommendedName>
</protein>
<dbReference type="InterPro" id="IPR051311">
    <property type="entry name" value="DedA_domain"/>
</dbReference>
<feature type="transmembrane region" description="Helical" evidence="8">
    <location>
        <begin position="112"/>
        <end position="131"/>
    </location>
</feature>
<comment type="similarity">
    <text evidence="2">Belongs to the DedA family.</text>
</comment>
<name>A0A455T345_9CHLR</name>
<keyword evidence="4 8" id="KW-0812">Transmembrane</keyword>
<keyword evidence="6 8" id="KW-0472">Membrane</keyword>
<proteinExistence type="inferred from homology"/>
<evidence type="ECO:0000256" key="8">
    <source>
        <dbReference type="SAM" id="Phobius"/>
    </source>
</evidence>
<feature type="compositionally biased region" description="Basic and acidic residues" evidence="7">
    <location>
        <begin position="210"/>
        <end position="223"/>
    </location>
</feature>
<feature type="transmembrane region" description="Helical" evidence="8">
    <location>
        <begin position="174"/>
        <end position="193"/>
    </location>
</feature>
<keyword evidence="3" id="KW-1003">Cell membrane</keyword>
<keyword evidence="5 8" id="KW-1133">Transmembrane helix</keyword>
<evidence type="ECO:0000256" key="3">
    <source>
        <dbReference type="ARBA" id="ARBA00022475"/>
    </source>
</evidence>
<evidence type="ECO:0000256" key="6">
    <source>
        <dbReference type="ARBA" id="ARBA00023136"/>
    </source>
</evidence>
<comment type="subcellular location">
    <subcellularLocation>
        <location evidence="1">Cell membrane</location>
        <topology evidence="1">Multi-pass membrane protein</topology>
    </subcellularLocation>
</comment>
<reference evidence="10" key="1">
    <citation type="submission" date="2018-12" db="EMBL/GenBank/DDBJ databases">
        <title>Novel natural products biosynthetic potential of the class Ktedonobacteria.</title>
        <authorList>
            <person name="Zheng Y."/>
            <person name="Saitou A."/>
            <person name="Wang C.M."/>
            <person name="Toyoda A."/>
            <person name="Minakuchi Y."/>
            <person name="Sekiguchi Y."/>
            <person name="Ueda K."/>
            <person name="Takano H."/>
            <person name="Sakai Y."/>
            <person name="Yokota A."/>
            <person name="Yabe S."/>
        </authorList>
    </citation>
    <scope>NUCLEOTIDE SEQUENCE</scope>
    <source>
        <strain evidence="10">A3-2</strain>
    </source>
</reference>
<dbReference type="GO" id="GO:0005886">
    <property type="term" value="C:plasma membrane"/>
    <property type="evidence" value="ECO:0007669"/>
    <property type="project" value="UniProtKB-SubCell"/>
</dbReference>
<feature type="compositionally biased region" description="Low complexity" evidence="7">
    <location>
        <begin position="225"/>
        <end position="240"/>
    </location>
</feature>
<organism evidence="10">
    <name type="scientific">Thermogemmatispora argillosa</name>
    <dbReference type="NCBI Taxonomy" id="2045280"/>
    <lineage>
        <taxon>Bacteria</taxon>
        <taxon>Bacillati</taxon>
        <taxon>Chloroflexota</taxon>
        <taxon>Ktedonobacteria</taxon>
        <taxon>Thermogemmatisporales</taxon>
        <taxon>Thermogemmatisporaceae</taxon>
        <taxon>Thermogemmatispora</taxon>
    </lineage>
</organism>
<dbReference type="EMBL" id="AP019377">
    <property type="protein sequence ID" value="BBH94236.1"/>
    <property type="molecule type" value="Genomic_DNA"/>
</dbReference>
<evidence type="ECO:0000256" key="4">
    <source>
        <dbReference type="ARBA" id="ARBA00022692"/>
    </source>
</evidence>
<accession>A0A455T345</accession>
<evidence type="ECO:0000256" key="2">
    <source>
        <dbReference type="ARBA" id="ARBA00010792"/>
    </source>
</evidence>
<evidence type="ECO:0000313" key="10">
    <source>
        <dbReference type="EMBL" id="BBH94236.1"/>
    </source>
</evidence>
<dbReference type="PANTHER" id="PTHR42709">
    <property type="entry name" value="ALKALINE PHOSPHATASE LIKE PROTEIN"/>
    <property type="match status" value="1"/>
</dbReference>
<feature type="transmembrane region" description="Helical" evidence="8">
    <location>
        <begin position="55"/>
        <end position="75"/>
    </location>
</feature>
<dbReference type="InterPro" id="IPR032816">
    <property type="entry name" value="VTT_dom"/>
</dbReference>